<comment type="caution">
    <text evidence="2">The sequence shown here is derived from an EMBL/GenBank/DDBJ whole genome shotgun (WGS) entry which is preliminary data.</text>
</comment>
<evidence type="ECO:0000313" key="3">
    <source>
        <dbReference type="Proteomes" id="UP000252519"/>
    </source>
</evidence>
<organism evidence="2 3">
    <name type="scientific">Ancylostoma caninum</name>
    <name type="common">Dog hookworm</name>
    <dbReference type="NCBI Taxonomy" id="29170"/>
    <lineage>
        <taxon>Eukaryota</taxon>
        <taxon>Metazoa</taxon>
        <taxon>Ecdysozoa</taxon>
        <taxon>Nematoda</taxon>
        <taxon>Chromadorea</taxon>
        <taxon>Rhabditida</taxon>
        <taxon>Rhabditina</taxon>
        <taxon>Rhabditomorpha</taxon>
        <taxon>Strongyloidea</taxon>
        <taxon>Ancylostomatidae</taxon>
        <taxon>Ancylostomatinae</taxon>
        <taxon>Ancylostoma</taxon>
    </lineage>
</organism>
<keyword evidence="1" id="KW-0812">Transmembrane</keyword>
<evidence type="ECO:0000256" key="1">
    <source>
        <dbReference type="SAM" id="Phobius"/>
    </source>
</evidence>
<feature type="transmembrane region" description="Helical" evidence="1">
    <location>
        <begin position="36"/>
        <end position="56"/>
    </location>
</feature>
<dbReference type="OrthoDB" id="118951at2759"/>
<gene>
    <name evidence="2" type="ORF">ANCCAN_13432</name>
</gene>
<dbReference type="EMBL" id="JOJR01000276">
    <property type="protein sequence ID" value="RCN40613.1"/>
    <property type="molecule type" value="Genomic_DNA"/>
</dbReference>
<feature type="transmembrane region" description="Helical" evidence="1">
    <location>
        <begin position="68"/>
        <end position="87"/>
    </location>
</feature>
<sequence>MYARPYTKCGPFVLGILLGTATFSMKPRLDRATSRLIASAFFALCVCVIYAIMPQYWYGDYLMLYNLYYRAAFRTVFALCGIILAFFHYRKANRTHLCGRCWHVSPTTHIFYTCQSSISSTTRSTFNKPKGQ</sequence>
<keyword evidence="3" id="KW-1185">Reference proteome</keyword>
<dbReference type="AlphaFoldDB" id="A0A368G870"/>
<protein>
    <submittedName>
        <fullName evidence="2">Uncharacterized protein</fullName>
    </submittedName>
</protein>
<proteinExistence type="predicted"/>
<keyword evidence="1" id="KW-0472">Membrane</keyword>
<accession>A0A368G870</accession>
<keyword evidence="1" id="KW-1133">Transmembrane helix</keyword>
<evidence type="ECO:0000313" key="2">
    <source>
        <dbReference type="EMBL" id="RCN40613.1"/>
    </source>
</evidence>
<name>A0A368G870_ANCCA</name>
<reference evidence="2 3" key="1">
    <citation type="submission" date="2014-10" db="EMBL/GenBank/DDBJ databases">
        <title>Draft genome of the hookworm Ancylostoma caninum.</title>
        <authorList>
            <person name="Mitreva M."/>
        </authorList>
    </citation>
    <scope>NUCLEOTIDE SEQUENCE [LARGE SCALE GENOMIC DNA]</scope>
    <source>
        <strain evidence="2 3">Baltimore</strain>
    </source>
</reference>
<dbReference type="Proteomes" id="UP000252519">
    <property type="component" value="Unassembled WGS sequence"/>
</dbReference>